<dbReference type="HOGENOM" id="CLU_047223_0_0_9"/>
<dbReference type="Gene3D" id="3.40.640.10">
    <property type="entry name" value="Type I PLP-dependent aspartate aminotransferase-like (Major domain)"/>
    <property type="match status" value="1"/>
</dbReference>
<dbReference type="PANTHER" id="PTHR32325">
    <property type="entry name" value="BETA-ELIMINATING LYASE-LIKE PROTEIN-RELATED"/>
    <property type="match status" value="1"/>
</dbReference>
<dbReference type="InterPro" id="IPR015422">
    <property type="entry name" value="PyrdxlP-dep_Trfase_small"/>
</dbReference>
<feature type="domain" description="Aromatic amino acid beta-eliminating lyase/threonine aldolase" evidence="10">
    <location>
        <begin position="48"/>
        <end position="425"/>
    </location>
</feature>
<evidence type="ECO:0000256" key="2">
    <source>
        <dbReference type="ARBA" id="ARBA00004662"/>
    </source>
</evidence>
<protein>
    <recommendedName>
        <fullName evidence="8">Tryptophanase</fullName>
        <ecNumber evidence="8">4.1.99.1</ecNumber>
    </recommendedName>
    <alternativeName>
        <fullName evidence="8">L-tryptophan indole-lyase</fullName>
        <shortName evidence="8">TNase</shortName>
    </alternativeName>
</protein>
<dbReference type="InterPro" id="IPR013440">
    <property type="entry name" value="TNase"/>
</dbReference>
<dbReference type="EMBL" id="LT669839">
    <property type="protein sequence ID" value="SHD77497.1"/>
    <property type="molecule type" value="Genomic_DNA"/>
</dbReference>
<proteinExistence type="inferred from homology"/>
<dbReference type="InterPro" id="IPR001597">
    <property type="entry name" value="ArAA_b-elim_lyase/Thr_aldolase"/>
</dbReference>
<evidence type="ECO:0000256" key="3">
    <source>
        <dbReference type="ARBA" id="ARBA00009721"/>
    </source>
</evidence>
<reference evidence="11 12" key="1">
    <citation type="submission" date="2016-11" db="EMBL/GenBank/DDBJ databases">
        <authorList>
            <person name="Manzoor S."/>
        </authorList>
    </citation>
    <scope>NUCLEOTIDE SEQUENCE [LARGE SCALE GENOMIC DNA]</scope>
    <source>
        <strain evidence="11">Clostridium ultunense strain Esp</strain>
    </source>
</reference>
<evidence type="ECO:0000256" key="6">
    <source>
        <dbReference type="ARBA" id="ARBA00023239"/>
    </source>
</evidence>
<dbReference type="AlphaFoldDB" id="M1ZEE1"/>
<keyword evidence="12" id="KW-1185">Reference proteome</keyword>
<dbReference type="SUPFAM" id="SSF53383">
    <property type="entry name" value="PLP-dependent transferases"/>
    <property type="match status" value="1"/>
</dbReference>
<dbReference type="RefSeq" id="WP_005586837.1">
    <property type="nucleotide sequence ID" value="NZ_LT669839.1"/>
</dbReference>
<comment type="pathway">
    <text evidence="2 8">Amino-acid degradation; L-tryptophan degradation via pyruvate pathway; indole and pyruvate from L-tryptophan: step 1/1.</text>
</comment>
<gene>
    <name evidence="8 11" type="primary">tnaA</name>
    <name evidence="11" type="ORF">CUESP1_2143</name>
</gene>
<evidence type="ECO:0000256" key="8">
    <source>
        <dbReference type="HAMAP-Rule" id="MF_00544"/>
    </source>
</evidence>
<keyword evidence="5 8" id="KW-0823">Tryptophan catabolism</keyword>
<comment type="cofactor">
    <cofactor evidence="1 8 9">
        <name>pyridoxal 5'-phosphate</name>
        <dbReference type="ChEBI" id="CHEBI:597326"/>
    </cofactor>
</comment>
<dbReference type="InterPro" id="IPR015424">
    <property type="entry name" value="PyrdxlP-dep_Trfase"/>
</dbReference>
<dbReference type="Pfam" id="PF01212">
    <property type="entry name" value="Beta_elim_lyase"/>
    <property type="match status" value="1"/>
</dbReference>
<evidence type="ECO:0000256" key="1">
    <source>
        <dbReference type="ARBA" id="ARBA00001933"/>
    </source>
</evidence>
<keyword evidence="6 8" id="KW-0456">Lyase</keyword>
<dbReference type="UniPathway" id="UPA00332">
    <property type="reaction ID" value="UER00452"/>
</dbReference>
<dbReference type="InterPro" id="IPR015421">
    <property type="entry name" value="PyrdxlP-dep_Trfase_major"/>
</dbReference>
<sequence>MKSKYYAEPFKIKMVEPIKILTAEERLEKIKEANYNLFSLDSEDVYIDLLSDSGTGAMSTGQWAGMMAGDEAYSGSKNFKNLERAAQNIFGYKYIQPVHQGRAAEKVVLPILLGPGKYAISNMHFDTTRAHVEIAGARAIDCVVPEALDTETYSPFKGNMDTKRLKKLIAEYGAKNIGLIIMTITNNSAGGQPVSMENLRETSKIAAEYNIPLLIDAARFAENAYFIKQREKGYEDKSIREIVLEMFSYGKIFTMSSKKDAIVNIGGLIGIKDDEGLYEEVKARTIPFEGFISYGGLAGRDLEALAIGLEEGIDYNYLKYRIGQMEYLAARLDKANIPYQSPVGGHAVFIDAKKLLPHIPYYEFPGQALAVELYKEAGIRTCDIGSFMMGNDPDTGEQIESQFEFTRLAIPRRVYTQSHLDVIADALMSIKERADSISGYKINWEPEILRHFTAKLVPKK</sequence>
<dbReference type="Gene3D" id="3.90.1150.10">
    <property type="entry name" value="Aspartate Aminotransferase, domain 1"/>
    <property type="match status" value="1"/>
</dbReference>
<feature type="modified residue" description="N6-(pyridoxal phosphate)lysine" evidence="8 9">
    <location>
        <position position="259"/>
    </location>
</feature>
<dbReference type="Proteomes" id="UP000245423">
    <property type="component" value="Chromosome 1"/>
</dbReference>
<dbReference type="CDD" id="cd00617">
    <property type="entry name" value="Tnase_like"/>
    <property type="match status" value="1"/>
</dbReference>
<dbReference type="PANTHER" id="PTHR32325:SF4">
    <property type="entry name" value="TRYPTOPHANASE"/>
    <property type="match status" value="1"/>
</dbReference>
<evidence type="ECO:0000256" key="4">
    <source>
        <dbReference type="ARBA" id="ARBA00022898"/>
    </source>
</evidence>
<comment type="similarity">
    <text evidence="3 8">Belongs to the beta-eliminating lyase family.</text>
</comment>
<dbReference type="PIRSF" id="PIRSF001386">
    <property type="entry name" value="Trpase"/>
    <property type="match status" value="1"/>
</dbReference>
<evidence type="ECO:0000256" key="5">
    <source>
        <dbReference type="ARBA" id="ARBA00023079"/>
    </source>
</evidence>
<dbReference type="GO" id="GO:0009034">
    <property type="term" value="F:tryptophanase activity"/>
    <property type="evidence" value="ECO:0007669"/>
    <property type="project" value="UniProtKB-UniRule"/>
</dbReference>
<comment type="subunit">
    <text evidence="8">Homotetramer.</text>
</comment>
<name>M1ZEE1_9FIRM</name>
<accession>M1ZEE1</accession>
<evidence type="ECO:0000256" key="9">
    <source>
        <dbReference type="PIRSR" id="PIRSR611166-50"/>
    </source>
</evidence>
<evidence type="ECO:0000313" key="12">
    <source>
        <dbReference type="Proteomes" id="UP000245423"/>
    </source>
</evidence>
<dbReference type="OrthoDB" id="9764079at2"/>
<dbReference type="EC" id="4.1.99.1" evidence="8"/>
<comment type="catalytic activity">
    <reaction evidence="7 8">
        <text>L-tryptophan + H2O = indole + pyruvate + NH4(+)</text>
        <dbReference type="Rhea" id="RHEA:19553"/>
        <dbReference type="ChEBI" id="CHEBI:15361"/>
        <dbReference type="ChEBI" id="CHEBI:15377"/>
        <dbReference type="ChEBI" id="CHEBI:16881"/>
        <dbReference type="ChEBI" id="CHEBI:28938"/>
        <dbReference type="ChEBI" id="CHEBI:57912"/>
        <dbReference type="EC" id="4.1.99.1"/>
    </reaction>
</comment>
<dbReference type="HAMAP" id="MF_00544">
    <property type="entry name" value="Tryptophanase"/>
    <property type="match status" value="1"/>
</dbReference>
<evidence type="ECO:0000313" key="11">
    <source>
        <dbReference type="EMBL" id="SHD77497.1"/>
    </source>
</evidence>
<dbReference type="InterPro" id="IPR011166">
    <property type="entry name" value="Beta-eliminating_lyase"/>
</dbReference>
<dbReference type="NCBIfam" id="NF009709">
    <property type="entry name" value="PRK13238.1"/>
    <property type="match status" value="1"/>
</dbReference>
<evidence type="ECO:0000259" key="10">
    <source>
        <dbReference type="Pfam" id="PF01212"/>
    </source>
</evidence>
<evidence type="ECO:0000256" key="7">
    <source>
        <dbReference type="ARBA" id="ARBA00047962"/>
    </source>
</evidence>
<keyword evidence="4 8" id="KW-0663">Pyridoxal phosphate</keyword>
<organism evidence="11 12">
    <name type="scientific">[Clostridium] ultunense Esp</name>
    <dbReference type="NCBI Taxonomy" id="1288971"/>
    <lineage>
        <taxon>Bacteria</taxon>
        <taxon>Bacillati</taxon>
        <taxon>Bacillota</taxon>
        <taxon>Tissierellia</taxon>
        <taxon>Tissierellales</taxon>
        <taxon>Tepidimicrobiaceae</taxon>
        <taxon>Schnuerera</taxon>
    </lineage>
</organism>